<keyword evidence="2" id="KW-1185">Reference proteome</keyword>
<accession>A0ACC0CL39</accession>
<reference evidence="1 2" key="1">
    <citation type="journal article" date="2022" name="New Phytol.">
        <title>Ecological generalism drives hyperdiversity of secondary metabolite gene clusters in xylarialean endophytes.</title>
        <authorList>
            <person name="Franco M.E.E."/>
            <person name="Wisecaver J.H."/>
            <person name="Arnold A.E."/>
            <person name="Ju Y.M."/>
            <person name="Slot J.C."/>
            <person name="Ahrendt S."/>
            <person name="Moore L.P."/>
            <person name="Eastman K.E."/>
            <person name="Scott K."/>
            <person name="Konkel Z."/>
            <person name="Mondo S.J."/>
            <person name="Kuo A."/>
            <person name="Hayes R.D."/>
            <person name="Haridas S."/>
            <person name="Andreopoulos B."/>
            <person name="Riley R."/>
            <person name="LaButti K."/>
            <person name="Pangilinan J."/>
            <person name="Lipzen A."/>
            <person name="Amirebrahimi M."/>
            <person name="Yan J."/>
            <person name="Adam C."/>
            <person name="Keymanesh K."/>
            <person name="Ng V."/>
            <person name="Louie K."/>
            <person name="Northen T."/>
            <person name="Drula E."/>
            <person name="Henrissat B."/>
            <person name="Hsieh H.M."/>
            <person name="Youens-Clark K."/>
            <person name="Lutzoni F."/>
            <person name="Miadlikowska J."/>
            <person name="Eastwood D.C."/>
            <person name="Hamelin R.C."/>
            <person name="Grigoriev I.V."/>
            <person name="U'Ren J.M."/>
        </authorList>
    </citation>
    <scope>NUCLEOTIDE SEQUENCE [LARGE SCALE GENOMIC DNA]</scope>
    <source>
        <strain evidence="1 2">ER1909</strain>
    </source>
</reference>
<proteinExistence type="predicted"/>
<evidence type="ECO:0000313" key="1">
    <source>
        <dbReference type="EMBL" id="KAI6081053.1"/>
    </source>
</evidence>
<protein>
    <submittedName>
        <fullName evidence="1">Uncharacterized protein</fullName>
    </submittedName>
</protein>
<dbReference type="EMBL" id="MU394409">
    <property type="protein sequence ID" value="KAI6081053.1"/>
    <property type="molecule type" value="Genomic_DNA"/>
</dbReference>
<dbReference type="Proteomes" id="UP001497680">
    <property type="component" value="Unassembled WGS sequence"/>
</dbReference>
<comment type="caution">
    <text evidence="1">The sequence shown here is derived from an EMBL/GenBank/DDBJ whole genome shotgun (WGS) entry which is preliminary data.</text>
</comment>
<name>A0ACC0CL39_9PEZI</name>
<evidence type="ECO:0000313" key="2">
    <source>
        <dbReference type="Proteomes" id="UP001497680"/>
    </source>
</evidence>
<sequence>MPTGPVVKILRKKFPLSSLDDEEMTVDFNEEREESGCPVGFWEDGVTDHEEEDVGWMYMPVVEYFEYYNDLCDADHWYECYVRPPLTFYGRNIEDAVGCWRTTARTGLVVVKLLYPFAGKAFQPLKIMYPSWPANSLCKSA</sequence>
<gene>
    <name evidence="1" type="ORF">F4821DRAFT_250102</name>
</gene>
<organism evidence="1 2">
    <name type="scientific">Hypoxylon rubiginosum</name>
    <dbReference type="NCBI Taxonomy" id="110542"/>
    <lineage>
        <taxon>Eukaryota</taxon>
        <taxon>Fungi</taxon>
        <taxon>Dikarya</taxon>
        <taxon>Ascomycota</taxon>
        <taxon>Pezizomycotina</taxon>
        <taxon>Sordariomycetes</taxon>
        <taxon>Xylariomycetidae</taxon>
        <taxon>Xylariales</taxon>
        <taxon>Hypoxylaceae</taxon>
        <taxon>Hypoxylon</taxon>
    </lineage>
</organism>